<dbReference type="Proteomes" id="UP001499942">
    <property type="component" value="Unassembled WGS sequence"/>
</dbReference>
<keyword evidence="1" id="KW-1133">Transmembrane helix</keyword>
<feature type="transmembrane region" description="Helical" evidence="1">
    <location>
        <begin position="41"/>
        <end position="63"/>
    </location>
</feature>
<dbReference type="RefSeq" id="WP_344366557.1">
    <property type="nucleotide sequence ID" value="NZ_BAAASR010000048.1"/>
</dbReference>
<feature type="transmembrane region" description="Helical" evidence="1">
    <location>
        <begin position="69"/>
        <end position="89"/>
    </location>
</feature>
<evidence type="ECO:0000313" key="2">
    <source>
        <dbReference type="EMBL" id="GAA2516793.1"/>
    </source>
</evidence>
<organism evidence="2 3">
    <name type="scientific">Streptomyces gobitricini</name>
    <dbReference type="NCBI Taxonomy" id="68211"/>
    <lineage>
        <taxon>Bacteria</taxon>
        <taxon>Bacillati</taxon>
        <taxon>Actinomycetota</taxon>
        <taxon>Actinomycetes</taxon>
        <taxon>Kitasatosporales</taxon>
        <taxon>Streptomycetaceae</taxon>
        <taxon>Streptomyces</taxon>
    </lineage>
</organism>
<evidence type="ECO:0000313" key="3">
    <source>
        <dbReference type="Proteomes" id="UP001499942"/>
    </source>
</evidence>
<name>A0ABP6AGD4_9ACTN</name>
<reference evidence="3" key="1">
    <citation type="journal article" date="2019" name="Int. J. Syst. Evol. Microbiol.">
        <title>The Global Catalogue of Microorganisms (GCM) 10K type strain sequencing project: providing services to taxonomists for standard genome sequencing and annotation.</title>
        <authorList>
            <consortium name="The Broad Institute Genomics Platform"/>
            <consortium name="The Broad Institute Genome Sequencing Center for Infectious Disease"/>
            <person name="Wu L."/>
            <person name="Ma J."/>
        </authorList>
    </citation>
    <scope>NUCLEOTIDE SEQUENCE [LARGE SCALE GENOMIC DNA]</scope>
    <source>
        <strain evidence="3">JCM 5062</strain>
    </source>
</reference>
<dbReference type="EMBL" id="BAAASR010000048">
    <property type="protein sequence ID" value="GAA2516793.1"/>
    <property type="molecule type" value="Genomic_DNA"/>
</dbReference>
<proteinExistence type="predicted"/>
<accession>A0ABP6AGD4</accession>
<comment type="caution">
    <text evidence="2">The sequence shown here is derived from an EMBL/GenBank/DDBJ whole genome shotgun (WGS) entry which is preliminary data.</text>
</comment>
<gene>
    <name evidence="2" type="ORF">GCM10010393_57130</name>
</gene>
<protein>
    <submittedName>
        <fullName evidence="2">Uncharacterized protein</fullName>
    </submittedName>
</protein>
<sequence>MAWVVGTAGFLGLLAIALGIVTLRTGWVLPTARRDVTRPKLHGLGALLTGASALLQSLLYFHILPSVSWEVHFFGGNAFLLAGLLLIALSQLLPLRRNPDHADPSGA</sequence>
<keyword evidence="1" id="KW-0472">Membrane</keyword>
<keyword evidence="1" id="KW-0812">Transmembrane</keyword>
<keyword evidence="3" id="KW-1185">Reference proteome</keyword>
<feature type="transmembrane region" description="Helical" evidence="1">
    <location>
        <begin position="6"/>
        <end position="29"/>
    </location>
</feature>
<evidence type="ECO:0000256" key="1">
    <source>
        <dbReference type="SAM" id="Phobius"/>
    </source>
</evidence>